<evidence type="ECO:0000259" key="9">
    <source>
        <dbReference type="PROSITE" id="PS50853"/>
    </source>
</evidence>
<dbReference type="PANTHER" id="PTHR23037">
    <property type="entry name" value="CYTOKINE RECEPTOR"/>
    <property type="match status" value="1"/>
</dbReference>
<dbReference type="Gene3D" id="2.60.40.10">
    <property type="entry name" value="Immunoglobulins"/>
    <property type="match status" value="2"/>
</dbReference>
<evidence type="ECO:0000256" key="5">
    <source>
        <dbReference type="ARBA" id="ARBA00023136"/>
    </source>
</evidence>
<gene>
    <name evidence="10" type="ORF">IRJ41_011636</name>
</gene>
<evidence type="ECO:0000256" key="6">
    <source>
        <dbReference type="ARBA" id="ARBA00023170"/>
    </source>
</evidence>
<comment type="subcellular location">
    <subcellularLocation>
        <location evidence="1">Membrane</location>
        <topology evidence="1">Single-pass type I membrane protein</topology>
    </subcellularLocation>
</comment>
<dbReference type="Proteomes" id="UP001059041">
    <property type="component" value="Linkage Group LG7"/>
</dbReference>
<dbReference type="CDD" id="cd00063">
    <property type="entry name" value="FN3"/>
    <property type="match status" value="1"/>
</dbReference>
<comment type="caution">
    <text evidence="10">The sequence shown here is derived from an EMBL/GenBank/DDBJ whole genome shotgun (WGS) entry which is preliminary data.</text>
</comment>
<keyword evidence="4 8" id="KW-1133">Transmembrane helix</keyword>
<name>A0A9W8C518_TRIRA</name>
<keyword evidence="2 8" id="KW-0812">Transmembrane</keyword>
<keyword evidence="11" id="KW-1185">Reference proteome</keyword>
<evidence type="ECO:0000313" key="11">
    <source>
        <dbReference type="Proteomes" id="UP001059041"/>
    </source>
</evidence>
<proteinExistence type="predicted"/>
<evidence type="ECO:0000256" key="7">
    <source>
        <dbReference type="ARBA" id="ARBA00023180"/>
    </source>
</evidence>
<feature type="domain" description="Fibronectin type-III" evidence="9">
    <location>
        <begin position="1"/>
        <end position="76"/>
    </location>
</feature>
<keyword evidence="6" id="KW-0675">Receptor</keyword>
<dbReference type="AlphaFoldDB" id="A0A9W8C518"/>
<sequence length="470" mass="54119">MLVEWKPPKQLWEKAQYEIRYHSKTKQKSKELVSGSSHKLTSLVPGENCTMQMRVRIVKGFWSDWSSNVTAMVPQSSDDIQLWCHTADLNQLLCEWSTEIYEGRYNLHYRQTNRSSWGSWKVCSEEHNTVSQCVLYGEESTVYKIYLSTGLEQFGRTFYMKTFSMNSTIQTEPPRRLWAQTEGGRLCLNWDPPLMMISQYLMYQIQYKLQGDNGWKIFTVPSSKISTCLDVQQGSEYTIQVKARPDGSIYSGYWSDWTEPLTVHLPSGKDWIFIICLPLALLIMAFASISLFSRYFSKVKQTLWPSVPNLNKVLESILTDFNGSHWEPTINIKQCEDDTYTSVVEILSEAVVAGKPCKVSTCLSVPEQAFLVGEKESFVEDLEIAQDYVLLKNNDTIPCFKGNNYVYRDLAFSHLTVEKLNCSRSLETTTNILNHSYLLLSEQPELQEHHSARRYTNLEITARACITNGE</sequence>
<dbReference type="EMBL" id="JAFHDT010000007">
    <property type="protein sequence ID" value="KAI7807866.1"/>
    <property type="molecule type" value="Genomic_DNA"/>
</dbReference>
<dbReference type="InterPro" id="IPR013783">
    <property type="entry name" value="Ig-like_fold"/>
</dbReference>
<evidence type="ECO:0000256" key="8">
    <source>
        <dbReference type="SAM" id="Phobius"/>
    </source>
</evidence>
<protein>
    <submittedName>
        <fullName evidence="10">Thrombopoietin-receptor</fullName>
    </submittedName>
</protein>
<evidence type="ECO:0000256" key="2">
    <source>
        <dbReference type="ARBA" id="ARBA00022692"/>
    </source>
</evidence>
<organism evidence="10 11">
    <name type="scientific">Triplophysa rosa</name>
    <name type="common">Cave loach</name>
    <dbReference type="NCBI Taxonomy" id="992332"/>
    <lineage>
        <taxon>Eukaryota</taxon>
        <taxon>Metazoa</taxon>
        <taxon>Chordata</taxon>
        <taxon>Craniata</taxon>
        <taxon>Vertebrata</taxon>
        <taxon>Euteleostomi</taxon>
        <taxon>Actinopterygii</taxon>
        <taxon>Neopterygii</taxon>
        <taxon>Teleostei</taxon>
        <taxon>Ostariophysi</taxon>
        <taxon>Cypriniformes</taxon>
        <taxon>Nemacheilidae</taxon>
        <taxon>Triplophysa</taxon>
    </lineage>
</organism>
<keyword evidence="3" id="KW-0732">Signal</keyword>
<dbReference type="GO" id="GO:0004896">
    <property type="term" value="F:cytokine receptor activity"/>
    <property type="evidence" value="ECO:0007669"/>
    <property type="project" value="TreeGrafter"/>
</dbReference>
<dbReference type="SUPFAM" id="SSF49265">
    <property type="entry name" value="Fibronectin type III"/>
    <property type="match status" value="3"/>
</dbReference>
<evidence type="ECO:0000256" key="4">
    <source>
        <dbReference type="ARBA" id="ARBA00022989"/>
    </source>
</evidence>
<keyword evidence="7" id="KW-0325">Glycoprotein</keyword>
<feature type="domain" description="Fibronectin type-III" evidence="9">
    <location>
        <begin position="173"/>
        <end position="268"/>
    </location>
</feature>
<dbReference type="GO" id="GO:0009897">
    <property type="term" value="C:external side of plasma membrane"/>
    <property type="evidence" value="ECO:0007669"/>
    <property type="project" value="TreeGrafter"/>
</dbReference>
<evidence type="ECO:0000313" key="10">
    <source>
        <dbReference type="EMBL" id="KAI7807866.1"/>
    </source>
</evidence>
<dbReference type="PROSITE" id="PS50853">
    <property type="entry name" value="FN3"/>
    <property type="match status" value="2"/>
</dbReference>
<dbReference type="InterPro" id="IPR003961">
    <property type="entry name" value="FN3_dom"/>
</dbReference>
<accession>A0A9W8C518</accession>
<evidence type="ECO:0000256" key="3">
    <source>
        <dbReference type="ARBA" id="ARBA00022729"/>
    </source>
</evidence>
<dbReference type="InterPro" id="IPR036116">
    <property type="entry name" value="FN3_sf"/>
</dbReference>
<reference evidence="10" key="1">
    <citation type="submission" date="2021-02" db="EMBL/GenBank/DDBJ databases">
        <title>Comparative genomics reveals that relaxation of natural selection precedes convergent phenotypic evolution of cavefish.</title>
        <authorList>
            <person name="Peng Z."/>
        </authorList>
    </citation>
    <scope>NUCLEOTIDE SEQUENCE</scope>
    <source>
        <tissue evidence="10">Muscle</tissue>
    </source>
</reference>
<evidence type="ECO:0000256" key="1">
    <source>
        <dbReference type="ARBA" id="ARBA00004479"/>
    </source>
</evidence>
<dbReference type="PANTHER" id="PTHR23037:SF34">
    <property type="entry name" value="THROMBOPOIETIN RECEPTOR ISOFORM X1"/>
    <property type="match status" value="1"/>
</dbReference>
<feature type="transmembrane region" description="Helical" evidence="8">
    <location>
        <begin position="271"/>
        <end position="292"/>
    </location>
</feature>
<keyword evidence="5 8" id="KW-0472">Membrane</keyword>